<dbReference type="Gene3D" id="3.50.30.40">
    <property type="entry name" value="Ribonuclease E inhibitor RraA/RraA-like"/>
    <property type="match status" value="1"/>
</dbReference>
<dbReference type="InterPro" id="IPR005493">
    <property type="entry name" value="RraA/RraA-like"/>
</dbReference>
<dbReference type="SUPFAM" id="SSF89562">
    <property type="entry name" value="RraA-like"/>
    <property type="match status" value="1"/>
</dbReference>
<dbReference type="GO" id="GO:0008168">
    <property type="term" value="F:methyltransferase activity"/>
    <property type="evidence" value="ECO:0007669"/>
    <property type="project" value="UniProtKB-KW"/>
</dbReference>
<dbReference type="RefSeq" id="WP_069583387.1">
    <property type="nucleotide sequence ID" value="NZ_LMVM01000001.1"/>
</dbReference>
<sequence length="221" mass="23695">MKNKKKLSPESILELFSPKFSDSKLARLDLNTSQVSDALNKVTGNPGVLSGIKPLFDKTIVGRAVTASTMADDWGTSIKAIEAAKEGEVLVIQVEGDDKAVWGELASKTAQERGIISTIIDGAVRDAGAVKRLEYPVFSKTIVPNAGSPKAEGKINIPVTCGDVTVKPHDLIIGDECGVVVVPDDHLKDVIDETLRIKRNEAQIISKIEKGYSFSDILGLN</sequence>
<dbReference type="EMBL" id="LMVM01000001">
    <property type="protein sequence ID" value="PAV05933.1"/>
    <property type="molecule type" value="Genomic_DNA"/>
</dbReference>
<keyword evidence="1" id="KW-0808">Transferase</keyword>
<protein>
    <submittedName>
        <fullName evidence="1">Dimethylmenaquinone methyltransferase</fullName>
    </submittedName>
</protein>
<dbReference type="PANTHER" id="PTHR33254">
    <property type="entry name" value="4-HYDROXY-4-METHYL-2-OXOGLUTARATE ALDOLASE 3-RELATED"/>
    <property type="match status" value="1"/>
</dbReference>
<dbReference type="OrthoDB" id="15246at2157"/>
<evidence type="ECO:0000313" key="1">
    <source>
        <dbReference type="EMBL" id="PAV05933.1"/>
    </source>
</evidence>
<dbReference type="CDD" id="cd16841">
    <property type="entry name" value="RraA_family"/>
    <property type="match status" value="1"/>
</dbReference>
<accession>A0A2A2H9L5</accession>
<name>A0A2A2H9L5_METBR</name>
<evidence type="ECO:0000313" key="2">
    <source>
        <dbReference type="Proteomes" id="UP000217784"/>
    </source>
</evidence>
<dbReference type="InterPro" id="IPR036704">
    <property type="entry name" value="RraA/RraA-like_sf"/>
</dbReference>
<dbReference type="AlphaFoldDB" id="A0A2A2H9L5"/>
<dbReference type="GO" id="GO:0032259">
    <property type="term" value="P:methylation"/>
    <property type="evidence" value="ECO:0007669"/>
    <property type="project" value="UniProtKB-KW"/>
</dbReference>
<dbReference type="Proteomes" id="UP000217784">
    <property type="component" value="Unassembled WGS sequence"/>
</dbReference>
<dbReference type="Pfam" id="PF03737">
    <property type="entry name" value="RraA-like"/>
    <property type="match status" value="1"/>
</dbReference>
<organism evidence="1 2">
    <name type="scientific">Methanobacterium bryantii</name>
    <dbReference type="NCBI Taxonomy" id="2161"/>
    <lineage>
        <taxon>Archaea</taxon>
        <taxon>Methanobacteriati</taxon>
        <taxon>Methanobacteriota</taxon>
        <taxon>Methanomada group</taxon>
        <taxon>Methanobacteria</taxon>
        <taxon>Methanobacteriales</taxon>
        <taxon>Methanobacteriaceae</taxon>
        <taxon>Methanobacterium</taxon>
    </lineage>
</organism>
<gene>
    <name evidence="1" type="ORF">ASJ80_13855</name>
</gene>
<keyword evidence="2" id="KW-1185">Reference proteome</keyword>
<reference evidence="1 2" key="1">
    <citation type="journal article" date="2017" name="BMC Genomics">
        <title>Genomic analysis of methanogenic archaea reveals a shift towards energy conservation.</title>
        <authorList>
            <person name="Gilmore S.P."/>
            <person name="Henske J.K."/>
            <person name="Sexton J.A."/>
            <person name="Solomon K.V."/>
            <person name="Seppala S."/>
            <person name="Yoo J.I."/>
            <person name="Huyett L.M."/>
            <person name="Pressman A."/>
            <person name="Cogan J.Z."/>
            <person name="Kivenson V."/>
            <person name="Peng X."/>
            <person name="Tan Y."/>
            <person name="Valentine D.L."/>
            <person name="O'Malley M.A."/>
        </authorList>
    </citation>
    <scope>NUCLEOTIDE SEQUENCE [LARGE SCALE GENOMIC DNA]</scope>
    <source>
        <strain evidence="1 2">M.o.H.</strain>
    </source>
</reference>
<proteinExistence type="predicted"/>
<dbReference type="PANTHER" id="PTHR33254:SF4">
    <property type="entry name" value="4-HYDROXY-4-METHYL-2-OXOGLUTARATE ALDOLASE 3-RELATED"/>
    <property type="match status" value="1"/>
</dbReference>
<keyword evidence="1" id="KW-0489">Methyltransferase</keyword>
<comment type="caution">
    <text evidence="1">The sequence shown here is derived from an EMBL/GenBank/DDBJ whole genome shotgun (WGS) entry which is preliminary data.</text>
</comment>